<gene>
    <name evidence="3" type="ORF">ENV67_05415</name>
</gene>
<dbReference type="InterPro" id="IPR015424">
    <property type="entry name" value="PyrdxlP-dep_Trfase"/>
</dbReference>
<sequence>MSNGNISRRANIFPFPPYLNYYEIIKKKEIEGKRIYNLFKMRYHYNYPEFKEEIDEEKLIEIFRNFFNIPNDFKIIVFPGTISALSTIFFTLFDTNDEVLVPEPVHPLLMISSEISQVRLKIIKTYYYNNFSIPLRDFIEPLINPRVKGFFIFNPQFFSGNVYSDEEIERIVFFSNTYKIPLIFDETFSFSTFKDVFFNSISKLRINHNYKFLVNRIVESYSGINLTFIATTIPLYVIIKRYRDVLFPVDSLLINSAYSFLTKFFNTINNVRQKIFENADYIYKTLLSKDISVIKPHAGPCLIIKLPVKDTDKFIEYMLEVFEENGSSVFLMPMTEFFIEKEKGKELLTLNFSNIEKIEVEEGMRLLKSGINNYLKEVL</sequence>
<dbReference type="InterPro" id="IPR015422">
    <property type="entry name" value="PyrdxlP-dep_Trfase_small"/>
</dbReference>
<feature type="domain" description="Aminotransferase class I/classII large" evidence="2">
    <location>
        <begin position="59"/>
        <end position="196"/>
    </location>
</feature>
<dbReference type="InterPro" id="IPR004839">
    <property type="entry name" value="Aminotransferase_I/II_large"/>
</dbReference>
<keyword evidence="1" id="KW-0663">Pyridoxal phosphate</keyword>
<dbReference type="PANTHER" id="PTHR43795:SF2">
    <property type="entry name" value="BIFUNCTIONAL ASPARTATE AMINOTRANSFERASE AND GLUTAMATE_ASPARTATE-PREPHENATE AMINOTRANSFERASE"/>
    <property type="match status" value="1"/>
</dbReference>
<dbReference type="Gene3D" id="3.40.640.10">
    <property type="entry name" value="Type I PLP-dependent aspartate aminotransferase-like (Major domain)"/>
    <property type="match status" value="1"/>
</dbReference>
<evidence type="ECO:0000256" key="1">
    <source>
        <dbReference type="ARBA" id="ARBA00022898"/>
    </source>
</evidence>
<dbReference type="GO" id="GO:0006520">
    <property type="term" value="P:amino acid metabolic process"/>
    <property type="evidence" value="ECO:0007669"/>
    <property type="project" value="TreeGrafter"/>
</dbReference>
<dbReference type="GO" id="GO:0030170">
    <property type="term" value="F:pyridoxal phosphate binding"/>
    <property type="evidence" value="ECO:0007669"/>
    <property type="project" value="InterPro"/>
</dbReference>
<dbReference type="Gene3D" id="3.90.1150.10">
    <property type="entry name" value="Aspartate Aminotransferase, domain 1"/>
    <property type="match status" value="1"/>
</dbReference>
<dbReference type="EMBL" id="DTHG01000068">
    <property type="protein sequence ID" value="HGW91963.1"/>
    <property type="molecule type" value="Genomic_DNA"/>
</dbReference>
<proteinExistence type="predicted"/>
<evidence type="ECO:0000259" key="2">
    <source>
        <dbReference type="Pfam" id="PF00155"/>
    </source>
</evidence>
<dbReference type="GO" id="GO:0008483">
    <property type="term" value="F:transaminase activity"/>
    <property type="evidence" value="ECO:0007669"/>
    <property type="project" value="UniProtKB-KW"/>
</dbReference>
<dbReference type="PANTHER" id="PTHR43795">
    <property type="entry name" value="BIFUNCTIONAL ASPARTATE AMINOTRANSFERASE AND GLUTAMATE/ASPARTATE-PREPHENATE AMINOTRANSFERASE-RELATED"/>
    <property type="match status" value="1"/>
</dbReference>
<keyword evidence="3" id="KW-0808">Transferase</keyword>
<name>A0A7C4Y652_UNCW3</name>
<comment type="caution">
    <text evidence="3">The sequence shown here is derived from an EMBL/GenBank/DDBJ whole genome shotgun (WGS) entry which is preliminary data.</text>
</comment>
<reference evidence="3" key="1">
    <citation type="journal article" date="2020" name="mSystems">
        <title>Genome- and Community-Level Interaction Insights into Carbon Utilization and Element Cycling Functions of Hydrothermarchaeota in Hydrothermal Sediment.</title>
        <authorList>
            <person name="Zhou Z."/>
            <person name="Liu Y."/>
            <person name="Xu W."/>
            <person name="Pan J."/>
            <person name="Luo Z.H."/>
            <person name="Li M."/>
        </authorList>
    </citation>
    <scope>NUCLEOTIDE SEQUENCE [LARGE SCALE GENOMIC DNA]</scope>
    <source>
        <strain evidence="3">SpSt-780</strain>
    </source>
</reference>
<evidence type="ECO:0000313" key="3">
    <source>
        <dbReference type="EMBL" id="HGW91963.1"/>
    </source>
</evidence>
<dbReference type="CDD" id="cd00609">
    <property type="entry name" value="AAT_like"/>
    <property type="match status" value="1"/>
</dbReference>
<organism evidence="3">
    <name type="scientific">candidate division WOR-3 bacterium</name>
    <dbReference type="NCBI Taxonomy" id="2052148"/>
    <lineage>
        <taxon>Bacteria</taxon>
        <taxon>Bacteria division WOR-3</taxon>
    </lineage>
</organism>
<dbReference type="InterPro" id="IPR015421">
    <property type="entry name" value="PyrdxlP-dep_Trfase_major"/>
</dbReference>
<protein>
    <submittedName>
        <fullName evidence="3">Aminotransferase class I/II-fold pyridoxal phosphate-dependent enzyme</fullName>
    </submittedName>
</protein>
<dbReference type="AlphaFoldDB" id="A0A7C4Y652"/>
<accession>A0A7C4Y652</accession>
<keyword evidence="3" id="KW-0032">Aminotransferase</keyword>
<dbReference type="InterPro" id="IPR050478">
    <property type="entry name" value="Ethylene_sulfur-biosynth"/>
</dbReference>
<dbReference type="Pfam" id="PF00155">
    <property type="entry name" value="Aminotran_1_2"/>
    <property type="match status" value="1"/>
</dbReference>
<dbReference type="SUPFAM" id="SSF53383">
    <property type="entry name" value="PLP-dependent transferases"/>
    <property type="match status" value="1"/>
</dbReference>